<dbReference type="Proteomes" id="UP000014803">
    <property type="component" value="Chromosome"/>
</dbReference>
<name>S4XY90_SORCE</name>
<dbReference type="KEGG" id="scu:SCE1572_14135"/>
<reference evidence="1 2" key="1">
    <citation type="journal article" date="2013" name="Sci. Rep.">
        <title>Extraordinary expansion of a Sorangium cellulosum genome from an alkaline milieu.</title>
        <authorList>
            <person name="Han K."/>
            <person name="Li Z.F."/>
            <person name="Peng R."/>
            <person name="Zhu L.P."/>
            <person name="Zhou T."/>
            <person name="Wang L.G."/>
            <person name="Li S.G."/>
            <person name="Zhang X.B."/>
            <person name="Hu W."/>
            <person name="Wu Z.H."/>
            <person name="Qin N."/>
            <person name="Li Y.Z."/>
        </authorList>
    </citation>
    <scope>NUCLEOTIDE SEQUENCE [LARGE SCALE GENOMIC DNA]</scope>
    <source>
        <strain evidence="1 2">So0157-2</strain>
    </source>
</reference>
<protein>
    <recommendedName>
        <fullName evidence="3">Ricin B lectin domain-containing protein</fullName>
    </recommendedName>
</protein>
<evidence type="ECO:0008006" key="3">
    <source>
        <dbReference type="Google" id="ProtNLM"/>
    </source>
</evidence>
<evidence type="ECO:0000313" key="1">
    <source>
        <dbReference type="EMBL" id="AGP35568.1"/>
    </source>
</evidence>
<accession>S4XY90</accession>
<sequence length="36" mass="3992">MAANDCVDGNLAATANDAPRIIWSCNGRPSRRWTRM</sequence>
<gene>
    <name evidence="1" type="ORF">SCE1572_14135</name>
</gene>
<dbReference type="InterPro" id="IPR035992">
    <property type="entry name" value="Ricin_B-like_lectins"/>
</dbReference>
<proteinExistence type="predicted"/>
<dbReference type="EMBL" id="CP003969">
    <property type="protein sequence ID" value="AGP35568.1"/>
    <property type="molecule type" value="Genomic_DNA"/>
</dbReference>
<dbReference type="SUPFAM" id="SSF50370">
    <property type="entry name" value="Ricin B-like lectins"/>
    <property type="match status" value="1"/>
</dbReference>
<dbReference type="HOGENOM" id="CLU_3358544_0_0_7"/>
<organism evidence="1 2">
    <name type="scientific">Sorangium cellulosum So0157-2</name>
    <dbReference type="NCBI Taxonomy" id="1254432"/>
    <lineage>
        <taxon>Bacteria</taxon>
        <taxon>Pseudomonadati</taxon>
        <taxon>Myxococcota</taxon>
        <taxon>Polyangia</taxon>
        <taxon>Polyangiales</taxon>
        <taxon>Polyangiaceae</taxon>
        <taxon>Sorangium</taxon>
    </lineage>
</organism>
<evidence type="ECO:0000313" key="2">
    <source>
        <dbReference type="Proteomes" id="UP000014803"/>
    </source>
</evidence>
<dbReference type="AlphaFoldDB" id="S4XY90"/>